<keyword evidence="2" id="KW-1185">Reference proteome</keyword>
<dbReference type="RefSeq" id="WP_237978370.1">
    <property type="nucleotide sequence ID" value="NZ_JAKNCT010000004.1"/>
</dbReference>
<reference evidence="1 2" key="1">
    <citation type="submission" date="2022-02" db="EMBL/GenBank/DDBJ databases">
        <title>Mesosutterella porci, a novel member of the family Sutterellaceae from pig feces.</title>
        <authorList>
            <person name="Wylensek D."/>
            <person name="Clavel T."/>
        </authorList>
    </citation>
    <scope>NUCLEOTIDE SEQUENCE [LARGE SCALE GENOMIC DNA]</scope>
    <source>
        <strain evidence="2">oilRF-744-wt-GAM-9</strain>
    </source>
</reference>
<evidence type="ECO:0000313" key="2">
    <source>
        <dbReference type="Proteomes" id="UP001297600"/>
    </source>
</evidence>
<dbReference type="Proteomes" id="UP001297600">
    <property type="component" value="Unassembled WGS sequence"/>
</dbReference>
<organism evidence="1 2">
    <name type="scientific">Mesosutterella porci</name>
    <dbReference type="NCBI Taxonomy" id="2915351"/>
    <lineage>
        <taxon>Bacteria</taxon>
        <taxon>Pseudomonadati</taxon>
        <taxon>Pseudomonadota</taxon>
        <taxon>Betaproteobacteria</taxon>
        <taxon>Burkholderiales</taxon>
        <taxon>Sutterellaceae</taxon>
        <taxon>Mesosutterella</taxon>
    </lineage>
</organism>
<sequence>MELTAPATLRIRDHGIELAIPFEACRLYHGEDSIGGLAFGYRRVCFALSKLSPGRTADRRDFRFKTAFPGPGVIDALEMTTRAVSRGALEVIPPESAPRCAPEAVYGRLYFEASLGGPGLCLCAREGIMSEDFIRTGRSVKAGGRDPALLAHWTELKRALARAAMAARDEELFAIVPEGGETRNA</sequence>
<accession>A0ABS9MQ25</accession>
<comment type="caution">
    <text evidence="1">The sequence shown here is derived from an EMBL/GenBank/DDBJ whole genome shotgun (WGS) entry which is preliminary data.</text>
</comment>
<dbReference type="EMBL" id="JAKNCT010000004">
    <property type="protein sequence ID" value="MCG5030717.1"/>
    <property type="molecule type" value="Genomic_DNA"/>
</dbReference>
<protein>
    <submittedName>
        <fullName evidence="1">Uncharacterized protein</fullName>
    </submittedName>
</protein>
<evidence type="ECO:0000313" key="1">
    <source>
        <dbReference type="EMBL" id="MCG5030717.1"/>
    </source>
</evidence>
<name>A0ABS9MQ25_9BURK</name>
<gene>
    <name evidence="1" type="ORF">MAF45_04560</name>
</gene>
<proteinExistence type="predicted"/>